<evidence type="ECO:0008006" key="3">
    <source>
        <dbReference type="Google" id="ProtNLM"/>
    </source>
</evidence>
<reference evidence="1 2" key="1">
    <citation type="submission" date="2019-05" db="EMBL/GenBank/DDBJ databases">
        <authorList>
            <person name="Qu J.-H."/>
        </authorList>
    </citation>
    <scope>NUCLEOTIDE SEQUENCE [LARGE SCALE GENOMIC DNA]</scope>
    <source>
        <strain evidence="1 2">NS28</strain>
    </source>
</reference>
<dbReference type="EMBL" id="VBSN01000036">
    <property type="protein sequence ID" value="KAA6439609.1"/>
    <property type="molecule type" value="Genomic_DNA"/>
</dbReference>
<evidence type="ECO:0000313" key="2">
    <source>
        <dbReference type="Proteomes" id="UP000323994"/>
    </source>
</evidence>
<comment type="caution">
    <text evidence="1">The sequence shown here is derived from an EMBL/GenBank/DDBJ whole genome shotgun (WGS) entry which is preliminary data.</text>
</comment>
<keyword evidence="2" id="KW-1185">Reference proteome</keyword>
<dbReference type="AlphaFoldDB" id="A0A5M8QTX3"/>
<organism evidence="1 2">
    <name type="scientific">Dyadobacter flavalbus</name>
    <dbReference type="NCBI Taxonomy" id="2579942"/>
    <lineage>
        <taxon>Bacteria</taxon>
        <taxon>Pseudomonadati</taxon>
        <taxon>Bacteroidota</taxon>
        <taxon>Cytophagia</taxon>
        <taxon>Cytophagales</taxon>
        <taxon>Spirosomataceae</taxon>
        <taxon>Dyadobacter</taxon>
    </lineage>
</organism>
<proteinExistence type="predicted"/>
<gene>
    <name evidence="1" type="ORF">FEM33_11635</name>
</gene>
<evidence type="ECO:0000313" key="1">
    <source>
        <dbReference type="EMBL" id="KAA6439609.1"/>
    </source>
</evidence>
<accession>A0A5M8QTX3</accession>
<name>A0A5M8QTX3_9BACT</name>
<dbReference type="OrthoDB" id="1117657at2"/>
<protein>
    <recommendedName>
        <fullName evidence="3">DUF4097 domain-containing protein</fullName>
    </recommendedName>
</protein>
<dbReference type="Proteomes" id="UP000323994">
    <property type="component" value="Unassembled WGS sequence"/>
</dbReference>
<sequence>MIALLPTLAFAMHTDPEQNALIEKRRNVVKVFDVKKDDMLVVDNQFGQVKINLWSKEEIKVEIVITANAATDGRASEYLSAVNIDEKRARGQITLTTDIDRRQFGNNGWNNKKGEKNFIKIDYTVYMPKENALVVRNKFGDTDIPSFHAPLTIDSKYGNFVANLLENTDNTIDVRYGSAKIGKMDGGKLEFQYSDLKLDHAKKLFLSNKFGELNIGDVINLDADIDYSGAKIGSIRGSGKIKLNYSGNFRIDELTNSAENVDIQASYSSVVLPAEANQFNVTVTYGKFSYPSSNVNFSVQPAKGETASYKVRQYQGKVGAGSGTKITVNSRFGDVKLKD</sequence>